<dbReference type="InterPro" id="IPR008984">
    <property type="entry name" value="SMAD_FHA_dom_sf"/>
</dbReference>
<dbReference type="Pfam" id="PF07228">
    <property type="entry name" value="SpoIIE"/>
    <property type="match status" value="1"/>
</dbReference>
<dbReference type="SUPFAM" id="SSF55781">
    <property type="entry name" value="GAF domain-like"/>
    <property type="match status" value="1"/>
</dbReference>
<dbReference type="SMART" id="SM00240">
    <property type="entry name" value="FHA"/>
    <property type="match status" value="1"/>
</dbReference>
<dbReference type="InterPro" id="IPR003018">
    <property type="entry name" value="GAF"/>
</dbReference>
<dbReference type="InterPro" id="IPR029016">
    <property type="entry name" value="GAF-like_dom_sf"/>
</dbReference>
<gene>
    <name evidence="3" type="ORF">LP001_037</name>
</gene>
<dbReference type="Gene3D" id="3.60.40.10">
    <property type="entry name" value="PPM-type phosphatase domain"/>
    <property type="match status" value="1"/>
</dbReference>
<dbReference type="AlphaFoldDB" id="G8DPN7"/>
<dbReference type="EMBL" id="HQ856049">
    <property type="protein sequence ID" value="AER58215.1"/>
    <property type="molecule type" value="Genomic_DNA"/>
</dbReference>
<feature type="domain" description="FHA" evidence="2">
    <location>
        <begin position="32"/>
        <end position="82"/>
    </location>
</feature>
<dbReference type="Gene3D" id="3.30.450.40">
    <property type="match status" value="1"/>
</dbReference>
<dbReference type="SMART" id="SM00331">
    <property type="entry name" value="PP2C_SIG"/>
    <property type="match status" value="1"/>
</dbReference>
<dbReference type="GO" id="GO:0016791">
    <property type="term" value="F:phosphatase activity"/>
    <property type="evidence" value="ECO:0007669"/>
    <property type="project" value="TreeGrafter"/>
</dbReference>
<dbReference type="InterPro" id="IPR001932">
    <property type="entry name" value="PPM-type_phosphatase-like_dom"/>
</dbReference>
<evidence type="ECO:0000313" key="3">
    <source>
        <dbReference type="EMBL" id="AER58215.1"/>
    </source>
</evidence>
<dbReference type="SUPFAM" id="SSF81606">
    <property type="entry name" value="PP2C-like"/>
    <property type="match status" value="1"/>
</dbReference>
<evidence type="ECO:0000259" key="2">
    <source>
        <dbReference type="PROSITE" id="PS50006"/>
    </source>
</evidence>
<dbReference type="PANTHER" id="PTHR43156">
    <property type="entry name" value="STAGE II SPORULATION PROTEIN E-RELATED"/>
    <property type="match status" value="1"/>
</dbReference>
<dbReference type="CDD" id="cd00060">
    <property type="entry name" value="FHA"/>
    <property type="match status" value="1"/>
</dbReference>
<dbReference type="PROSITE" id="PS50006">
    <property type="entry name" value="FHA_DOMAIN"/>
    <property type="match status" value="1"/>
</dbReference>
<keyword evidence="1" id="KW-0378">Hydrolase</keyword>
<organism evidence="3">
    <name type="scientific">uncultured Acidobacteriota bacterium</name>
    <dbReference type="NCBI Taxonomy" id="171953"/>
    <lineage>
        <taxon>Bacteria</taxon>
        <taxon>Pseudomonadati</taxon>
        <taxon>Acidobacteriota</taxon>
        <taxon>environmental samples</taxon>
    </lineage>
</organism>
<name>G8DPN7_9BACT</name>
<dbReference type="SMART" id="SM00065">
    <property type="entry name" value="GAF"/>
    <property type="match status" value="1"/>
</dbReference>
<dbReference type="Pfam" id="PF01590">
    <property type="entry name" value="GAF"/>
    <property type="match status" value="1"/>
</dbReference>
<dbReference type="InterPro" id="IPR036457">
    <property type="entry name" value="PPM-type-like_dom_sf"/>
</dbReference>
<sequence length="548" mass="59385">MAGTAQTFQPRELLIHTPDGKTRALQLDHERYTLGRSSGNELCYSEDAGLSRQHLIIERKGDSWTVQDLNSKNGTFVNGERITTAFTLGPNDRITAGHLALEFADKVAAPANTVIFVEGAAQTAVVSTTASTSLQGLLSDGREIEGGPQMRALIRAGRELAGNMPLAELFNLIMTLSIEAVGAARGVLMTVEGDQLVVQAARGEGFRISSMVRDRVIKEKTSLLVRDARLDEAFAGRQSIVQQQIRSMLAVPLQTDDRVIGLIYLDSPHFVHEFTKDDLNLLTVMANVAAIRIEHTRLAEVEQAERVLARDLQQAAVIQQGLLPTSAPVVPGVDLAGYNAACRTVGGDYYDFISYPDGRVAMLVGDVAGKGMPAALLMSSLQARVQVLFDDPTNLAALVTRLNRIITTNCPSNRFISFFIAVLDPKTSELVYVNAGHNPPLLVHRDGSLQKLEGTGLILGILPIAKYDQQTCRLEPGDVVVLFSDGVTEATRPDADEEFGEDRLAQALAELKDESARSIIEAINQRVVEFTKGAPPADDITLVVAKRL</sequence>
<dbReference type="InterPro" id="IPR000253">
    <property type="entry name" value="FHA_dom"/>
</dbReference>
<dbReference type="PANTHER" id="PTHR43156:SF2">
    <property type="entry name" value="STAGE II SPORULATION PROTEIN E"/>
    <property type="match status" value="1"/>
</dbReference>
<protein>
    <submittedName>
        <fullName evidence="3">Serine phosphatase</fullName>
    </submittedName>
</protein>
<dbReference type="Pfam" id="PF00498">
    <property type="entry name" value="FHA"/>
    <property type="match status" value="1"/>
</dbReference>
<accession>G8DPN7</accession>
<dbReference type="InterPro" id="IPR052016">
    <property type="entry name" value="Bact_Sigma-Reg"/>
</dbReference>
<proteinExistence type="predicted"/>
<reference evidence="3" key="1">
    <citation type="journal article" date="2012" name="FEMS Microbiol. Ecol.">
        <title>Characterization of a new Acidobacteria-derived moderately thermostable lipase from a Brazilian Atlantic Forest soil metagenome.</title>
        <authorList>
            <person name="Faoro H."/>
            <person name="Glogauer A."/>
            <person name="Couto G.H."/>
            <person name="de Souza E.M."/>
            <person name="Rigo L.U."/>
            <person name="Cruz L.M."/>
            <person name="Monteiro R.A."/>
            <person name="de Oliveira Pedrosa F."/>
        </authorList>
    </citation>
    <scope>NUCLEOTIDE SEQUENCE</scope>
</reference>
<dbReference type="SUPFAM" id="SSF49879">
    <property type="entry name" value="SMAD/FHA domain"/>
    <property type="match status" value="1"/>
</dbReference>
<dbReference type="Gene3D" id="2.60.200.20">
    <property type="match status" value="1"/>
</dbReference>
<evidence type="ECO:0000256" key="1">
    <source>
        <dbReference type="ARBA" id="ARBA00022801"/>
    </source>
</evidence>